<name>A0A6P5EEF9_ANACO</name>
<reference evidence="4" key="2">
    <citation type="submission" date="2025-08" db="UniProtKB">
        <authorList>
            <consortium name="RefSeq"/>
        </authorList>
    </citation>
    <scope>IDENTIFICATION</scope>
    <source>
        <tissue evidence="4">Leaf</tissue>
    </source>
</reference>
<evidence type="ECO:0000256" key="2">
    <source>
        <dbReference type="SAM" id="Phobius"/>
    </source>
</evidence>
<feature type="non-terminal residue" evidence="4">
    <location>
        <position position="136"/>
    </location>
</feature>
<proteinExistence type="predicted"/>
<reference evidence="3" key="1">
    <citation type="journal article" date="2015" name="Nat. Genet.">
        <title>The pineapple genome and the evolution of CAM photosynthesis.</title>
        <authorList>
            <person name="Ming R."/>
            <person name="VanBuren R."/>
            <person name="Wai C.M."/>
            <person name="Tang H."/>
            <person name="Schatz M.C."/>
            <person name="Bowers J.E."/>
            <person name="Lyons E."/>
            <person name="Wang M.L."/>
            <person name="Chen J."/>
            <person name="Biggers E."/>
            <person name="Zhang J."/>
            <person name="Huang L."/>
            <person name="Zhang L."/>
            <person name="Miao W."/>
            <person name="Zhang J."/>
            <person name="Ye Z."/>
            <person name="Miao C."/>
            <person name="Lin Z."/>
            <person name="Wang H."/>
            <person name="Zhou H."/>
            <person name="Yim W.C."/>
            <person name="Priest H.D."/>
            <person name="Zheng C."/>
            <person name="Woodhouse M."/>
            <person name="Edger P.P."/>
            <person name="Guyot R."/>
            <person name="Guo H.B."/>
            <person name="Guo H."/>
            <person name="Zheng G."/>
            <person name="Singh R."/>
            <person name="Sharma A."/>
            <person name="Min X."/>
            <person name="Zheng Y."/>
            <person name="Lee H."/>
            <person name="Gurtowski J."/>
            <person name="Sedlazeck F.J."/>
            <person name="Harkess A."/>
            <person name="McKain M.R."/>
            <person name="Liao Z."/>
            <person name="Fang J."/>
            <person name="Liu J."/>
            <person name="Zhang X."/>
            <person name="Zhang Q."/>
            <person name="Hu W."/>
            <person name="Qin Y."/>
            <person name="Wang K."/>
            <person name="Chen L.Y."/>
            <person name="Shirley N."/>
            <person name="Lin Y.R."/>
            <person name="Liu L.Y."/>
            <person name="Hernandez A.G."/>
            <person name="Wright C.L."/>
            <person name="Bulone V."/>
            <person name="Tuskan G.A."/>
            <person name="Heath K."/>
            <person name="Zee F."/>
            <person name="Moore P.H."/>
            <person name="Sunkar R."/>
            <person name="Leebens-Mack J.H."/>
            <person name="Mockler T."/>
            <person name="Bennetzen J.L."/>
            <person name="Freeling M."/>
            <person name="Sankoff D."/>
            <person name="Paterson A.H."/>
            <person name="Zhu X."/>
            <person name="Yang X."/>
            <person name="Smith J.A."/>
            <person name="Cushman J.C."/>
            <person name="Paull R.E."/>
            <person name="Yu Q."/>
        </authorList>
    </citation>
    <scope>NUCLEOTIDE SEQUENCE [LARGE SCALE GENOMIC DNA]</scope>
    <source>
        <strain evidence="3">cv. F153</strain>
    </source>
</reference>
<dbReference type="Proteomes" id="UP000515123">
    <property type="component" value="Unplaced"/>
</dbReference>
<organism evidence="3 4">
    <name type="scientific">Ananas comosus</name>
    <name type="common">Pineapple</name>
    <name type="synonym">Ananas ananas</name>
    <dbReference type="NCBI Taxonomy" id="4615"/>
    <lineage>
        <taxon>Eukaryota</taxon>
        <taxon>Viridiplantae</taxon>
        <taxon>Streptophyta</taxon>
        <taxon>Embryophyta</taxon>
        <taxon>Tracheophyta</taxon>
        <taxon>Spermatophyta</taxon>
        <taxon>Magnoliopsida</taxon>
        <taxon>Liliopsida</taxon>
        <taxon>Poales</taxon>
        <taxon>Bromeliaceae</taxon>
        <taxon>Bromelioideae</taxon>
        <taxon>Ananas</taxon>
    </lineage>
</organism>
<dbReference type="OrthoDB" id="1929172at2759"/>
<dbReference type="GeneID" id="109705452"/>
<feature type="compositionally biased region" description="Basic and acidic residues" evidence="1">
    <location>
        <begin position="9"/>
        <end position="25"/>
    </location>
</feature>
<feature type="region of interest" description="Disordered" evidence="1">
    <location>
        <begin position="1"/>
        <end position="26"/>
    </location>
</feature>
<protein>
    <submittedName>
        <fullName evidence="4">Cellulose synthase-like protein G3</fullName>
    </submittedName>
</protein>
<dbReference type="RefSeq" id="XP_020081771.1">
    <property type="nucleotide sequence ID" value="XM_020226182.1"/>
</dbReference>
<dbReference type="PANTHER" id="PTHR13301">
    <property type="entry name" value="X-BOX TRANSCRIPTION FACTOR-RELATED"/>
    <property type="match status" value="1"/>
</dbReference>
<keyword evidence="2" id="KW-0472">Membrane</keyword>
<keyword evidence="2" id="KW-0812">Transmembrane</keyword>
<evidence type="ECO:0000313" key="4">
    <source>
        <dbReference type="RefSeq" id="XP_020081771.1"/>
    </source>
</evidence>
<keyword evidence="3" id="KW-1185">Reference proteome</keyword>
<accession>A0A6P5EEF9</accession>
<evidence type="ECO:0000256" key="1">
    <source>
        <dbReference type="SAM" id="MobiDB-lite"/>
    </source>
</evidence>
<sequence>MRSHSNPKSKAEAEAEAEAVHDHDQPLSSCHVDQPAATLNRVHTLLHLCATLLLLRARASSLRSCGGSPLAIFASSLLLLAADAVLAFLWALGQAFRWRPVTRAVYPDRLSKAAVTLPAVDVFVVTADPEKEPAVK</sequence>
<evidence type="ECO:0000313" key="3">
    <source>
        <dbReference type="Proteomes" id="UP000515123"/>
    </source>
</evidence>
<gene>
    <name evidence="4" type="primary">LOC109705452</name>
</gene>
<dbReference type="AlphaFoldDB" id="A0A6P5EEF9"/>
<keyword evidence="2" id="KW-1133">Transmembrane helix</keyword>
<feature type="transmembrane region" description="Helical" evidence="2">
    <location>
        <begin position="70"/>
        <end position="93"/>
    </location>
</feature>